<feature type="compositionally biased region" description="Polar residues" evidence="2">
    <location>
        <begin position="33"/>
        <end position="45"/>
    </location>
</feature>
<keyword evidence="5" id="KW-1185">Reference proteome</keyword>
<keyword evidence="3" id="KW-0472">Membrane</keyword>
<keyword evidence="1" id="KW-0677">Repeat</keyword>
<evidence type="ECO:0000256" key="3">
    <source>
        <dbReference type="SAM" id="Phobius"/>
    </source>
</evidence>
<gene>
    <name evidence="4" type="ORF">AB1Y20_007447</name>
</gene>
<dbReference type="Proteomes" id="UP001515480">
    <property type="component" value="Unassembled WGS sequence"/>
</dbReference>
<feature type="transmembrane region" description="Helical" evidence="3">
    <location>
        <begin position="718"/>
        <end position="737"/>
    </location>
</feature>
<feature type="transmembrane region" description="Helical" evidence="3">
    <location>
        <begin position="580"/>
        <end position="605"/>
    </location>
</feature>
<keyword evidence="3" id="KW-0812">Transmembrane</keyword>
<protein>
    <recommendedName>
        <fullName evidence="6">Ion transport domain-containing protein</fullName>
    </recommendedName>
</protein>
<evidence type="ECO:0008006" key="6">
    <source>
        <dbReference type="Google" id="ProtNLM"/>
    </source>
</evidence>
<evidence type="ECO:0000313" key="4">
    <source>
        <dbReference type="EMBL" id="KAL1507839.1"/>
    </source>
</evidence>
<evidence type="ECO:0000256" key="1">
    <source>
        <dbReference type="ARBA" id="ARBA00022737"/>
    </source>
</evidence>
<dbReference type="GO" id="GO:0005216">
    <property type="term" value="F:monoatomic ion channel activity"/>
    <property type="evidence" value="ECO:0007669"/>
    <property type="project" value="InterPro"/>
</dbReference>
<feature type="region of interest" description="Disordered" evidence="2">
    <location>
        <begin position="29"/>
        <end position="70"/>
    </location>
</feature>
<proteinExistence type="predicted"/>
<dbReference type="SUPFAM" id="SSF48403">
    <property type="entry name" value="Ankyrin repeat"/>
    <property type="match status" value="1"/>
</dbReference>
<dbReference type="AlphaFoldDB" id="A0AB34IW39"/>
<accession>A0AB34IW39</accession>
<reference evidence="4 5" key="1">
    <citation type="journal article" date="2024" name="Science">
        <title>Giant polyketide synthase enzymes in the biosynthesis of giant marine polyether toxins.</title>
        <authorList>
            <person name="Fallon T.R."/>
            <person name="Shende V.V."/>
            <person name="Wierzbicki I.H."/>
            <person name="Pendleton A.L."/>
            <person name="Watervoot N.F."/>
            <person name="Auber R.P."/>
            <person name="Gonzalez D.J."/>
            <person name="Wisecaver J.H."/>
            <person name="Moore B.S."/>
        </authorList>
    </citation>
    <scope>NUCLEOTIDE SEQUENCE [LARGE SCALE GENOMIC DNA]</scope>
    <source>
        <strain evidence="4 5">12B1</strain>
    </source>
</reference>
<keyword evidence="3" id="KW-1133">Transmembrane helix</keyword>
<dbReference type="Gene3D" id="1.25.40.20">
    <property type="entry name" value="Ankyrin repeat-containing domain"/>
    <property type="match status" value="1"/>
</dbReference>
<comment type="caution">
    <text evidence="4">The sequence shown here is derived from an EMBL/GenBank/DDBJ whole genome shotgun (WGS) entry which is preliminary data.</text>
</comment>
<dbReference type="InterPro" id="IPR024862">
    <property type="entry name" value="TRPV"/>
</dbReference>
<feature type="transmembrane region" description="Helical" evidence="3">
    <location>
        <begin position="548"/>
        <end position="574"/>
    </location>
</feature>
<feature type="transmembrane region" description="Helical" evidence="3">
    <location>
        <begin position="799"/>
        <end position="820"/>
    </location>
</feature>
<evidence type="ECO:0000313" key="5">
    <source>
        <dbReference type="Proteomes" id="UP001515480"/>
    </source>
</evidence>
<dbReference type="EMBL" id="JBGBPQ010000017">
    <property type="protein sequence ID" value="KAL1507839.1"/>
    <property type="molecule type" value="Genomic_DNA"/>
</dbReference>
<dbReference type="InterPro" id="IPR036770">
    <property type="entry name" value="Ankyrin_rpt-contain_sf"/>
</dbReference>
<feature type="compositionally biased region" description="Basic and acidic residues" evidence="2">
    <location>
        <begin position="46"/>
        <end position="60"/>
    </location>
</feature>
<feature type="transmembrane region" description="Helical" evidence="3">
    <location>
        <begin position="337"/>
        <end position="360"/>
    </location>
</feature>
<dbReference type="GO" id="GO:0005886">
    <property type="term" value="C:plasma membrane"/>
    <property type="evidence" value="ECO:0007669"/>
    <property type="project" value="TreeGrafter"/>
</dbReference>
<sequence length="1039" mass="118506">MKNGVEHDHSIRFSDLHNMPRKPSWFCWRNRQRSPSPEQLNQRRFSPTDRPENESSDLVRREKRPAHLQSALSLPRGIMKSALRRCSYGTKRNTLHAPPQAEPVPSRSYWRSAQDKIVPRRRDDMAQFNRALRRCWIWRRDIPGEYSITLYRAPRIQHNRLLLKIVAAKMGTVYHITHSTRGQHTLAWTTPVTDPDGTVLPAGFVNLYQYPMVSFDGHLPVQVSGEKLLAIRWLIHMAAAEPQRTFYRRDASGAMPLHALAISNTPEALSLICELISLWPRMIPLVHGAGLYLGEHLFHILAVNRREDELCRMLHIAHLRLGRAQWLQLLSRTPTGIFFLGYPMSFYGSTLVGFCAAFGLKHAIHKIIMYDEVDKRSMDIRPRLTDHSHSCPVTGFMPLHCAVANGQLEMYDFLSGSNHHLVPMENELRIPSSLVADVTQRTVHGLRERWSMLTPLQLAAKLGDKRMTRHILRKRLTLNWKWGPLHSYRINLAEIDSVHGDAQVHSSMIELVADFTAGLNTQRLLLDDFMHGFLYALVRQKWMQFTRYIFYTMRLIELGYLLVLSVLCFLLKLAPSYRSTGLATVMLIFSILLMLVEVVLMVLWWRRDVIHGFESFYGFAHKLDRLKLWARAFSWRGKVLGFGSASAACALYLATASARARDPHTSTDDAPLYLMFGISSYFQGKAFISSICVSPSLPKMGVQMFVIDKMFHNDVTTYLYFLFGFTINYYLAMYISIPTNAQVGSHDLVKGSFVQFEMNNPATGFNAMLEQALIGIRFAPDWYATDATAFNSIEWLCFVFFYFIHLSFNVVCIILLMRLLMAMMTNTFRTVQESAQLEWRLLITRHVLRFELLGVALFSAHGALASRLMAGTKSEIDGKCYYHFLDVQTPLGVEKSVPMLLAQPAEHETLFEDSEGGSKHKPPKVAPLFLSQAAGRFQQIAKSNMKMSDGDRRHAMLAGASVGENLQLTAEMSQFRDEMCKEMNEIVRAHKESMNEQLLALTNLIKGLDRSPRKDYLAIASNPARAGRVVLSDDDPMAA</sequence>
<name>A0AB34IW39_PRYPA</name>
<dbReference type="PANTHER" id="PTHR10582:SF2">
    <property type="entry name" value="INACTIVE"/>
    <property type="match status" value="1"/>
</dbReference>
<organism evidence="4 5">
    <name type="scientific">Prymnesium parvum</name>
    <name type="common">Toxic golden alga</name>
    <dbReference type="NCBI Taxonomy" id="97485"/>
    <lineage>
        <taxon>Eukaryota</taxon>
        <taxon>Haptista</taxon>
        <taxon>Haptophyta</taxon>
        <taxon>Prymnesiophyceae</taxon>
        <taxon>Prymnesiales</taxon>
        <taxon>Prymnesiaceae</taxon>
        <taxon>Prymnesium</taxon>
    </lineage>
</organism>
<feature type="transmembrane region" description="Helical" evidence="3">
    <location>
        <begin position="639"/>
        <end position="660"/>
    </location>
</feature>
<dbReference type="GO" id="GO:0098703">
    <property type="term" value="P:calcium ion import across plasma membrane"/>
    <property type="evidence" value="ECO:0007669"/>
    <property type="project" value="TreeGrafter"/>
</dbReference>
<feature type="region of interest" description="Disordered" evidence="2">
    <location>
        <begin position="90"/>
        <end position="110"/>
    </location>
</feature>
<feature type="transmembrane region" description="Helical" evidence="3">
    <location>
        <begin position="672"/>
        <end position="697"/>
    </location>
</feature>
<evidence type="ECO:0000256" key="2">
    <source>
        <dbReference type="SAM" id="MobiDB-lite"/>
    </source>
</evidence>
<dbReference type="PANTHER" id="PTHR10582">
    <property type="entry name" value="TRANSIENT RECEPTOR POTENTIAL ION CHANNEL PROTEIN"/>
    <property type="match status" value="1"/>
</dbReference>